<dbReference type="AlphaFoldDB" id="A0A5B2ZBE0"/>
<reference evidence="1 2" key="2">
    <citation type="submission" date="2019-09" db="EMBL/GenBank/DDBJ databases">
        <authorList>
            <person name="Mazur A."/>
        </authorList>
    </citation>
    <scope>NUCLEOTIDE SEQUENCE [LARGE SCALE GENOMIC DNA]</scope>
    <source>
        <strain evidence="1 2">3729k</strain>
    </source>
</reference>
<name>A0A5B2ZBE0_9GAMM</name>
<keyword evidence="2" id="KW-1185">Reference proteome</keyword>
<evidence type="ECO:0000313" key="1">
    <source>
        <dbReference type="EMBL" id="KAA2285369.1"/>
    </source>
</evidence>
<proteinExistence type="predicted"/>
<accession>A0A5B2ZBE0</accession>
<evidence type="ECO:0000313" key="2">
    <source>
        <dbReference type="Proteomes" id="UP000322165"/>
    </source>
</evidence>
<reference evidence="1 2" key="1">
    <citation type="submission" date="2019-09" db="EMBL/GenBank/DDBJ databases">
        <title>Arenimonas chukotkensis sp. nov., a bacterium isolated from Chukotka hot spring, Arctic region, Russia.</title>
        <authorList>
            <person name="Zayulina K.S."/>
            <person name="Prokofeva M.I."/>
            <person name="Elcheninov A.G."/>
            <person name="Novikov A."/>
            <person name="Kochetkova T.V."/>
            <person name="Kublanov I.V."/>
        </authorList>
    </citation>
    <scope>NUCLEOTIDE SEQUENCE [LARGE SCALE GENOMIC DNA]</scope>
    <source>
        <strain evidence="1 2">3729k</strain>
    </source>
</reference>
<sequence>MQELLQKIAMAESARPAGLVAYCYVPDEPTNEMAIILEVETMCRFERKDLLCDIRLYGADGKPLVAEGNWPVSEGLKAPYHYLPAIDGSEQVRLDVFRSSVPFAAAALHVRLWNRKDAASSIRIRTCLVQDRLVVGSGEFVHYRRLEQLELQS</sequence>
<dbReference type="RefSeq" id="WP_149860196.1">
    <property type="nucleotide sequence ID" value="NZ_VUOD01000003.1"/>
</dbReference>
<gene>
    <name evidence="1" type="ORF">F0415_05490</name>
</gene>
<organism evidence="1 2">
    <name type="scientific">Arenimonas fontis</name>
    <dbReference type="NCBI Taxonomy" id="2608255"/>
    <lineage>
        <taxon>Bacteria</taxon>
        <taxon>Pseudomonadati</taxon>
        <taxon>Pseudomonadota</taxon>
        <taxon>Gammaproteobacteria</taxon>
        <taxon>Lysobacterales</taxon>
        <taxon>Lysobacteraceae</taxon>
        <taxon>Arenimonas</taxon>
    </lineage>
</organism>
<comment type="caution">
    <text evidence="1">The sequence shown here is derived from an EMBL/GenBank/DDBJ whole genome shotgun (WGS) entry which is preliminary data.</text>
</comment>
<dbReference type="EMBL" id="VUOD01000003">
    <property type="protein sequence ID" value="KAA2285369.1"/>
    <property type="molecule type" value="Genomic_DNA"/>
</dbReference>
<protein>
    <submittedName>
        <fullName evidence="1">Uncharacterized protein</fullName>
    </submittedName>
</protein>
<dbReference type="Proteomes" id="UP000322165">
    <property type="component" value="Unassembled WGS sequence"/>
</dbReference>